<dbReference type="Proteomes" id="UP000465601">
    <property type="component" value="Unassembled WGS sequence"/>
</dbReference>
<sequence>MDRYDEFYVEHRDKILRHLSKMEKRLLVQYNPQATYSDLLNRLNKSELDEIRKALGIVGASTLKKQDLIEILEHEIPYGVGALLVNITDEDLKLLKKLMVKGELFLQLNEVIDTFWLFTKGLVFSEVIEGGKLRAFIPRGLIEPISNEINSTSYAKDRKEIKKLIEIINGVMIYYGALTVNNLYNIVGRVIKKPLDYEIVAKALTWEKDERSLFKVVYQYVSHCDAENPEKIFLEHYKREIPYYPITLKDIKEAAALGHIPYNVYDLNLLNYLYNFFEIDKEELDLLFFEGKLLINNSDRPNDIISYFIEQFHFNNIEETQQAADLVVEMYNNSKQWVLKGHSPADLRPNPLQSVSNKKPIKDESNKVIKISRNQPCPCGSGLKYKRCCGKSE</sequence>
<feature type="region of interest" description="Disordered" evidence="1">
    <location>
        <begin position="342"/>
        <end position="365"/>
    </location>
</feature>
<dbReference type="EMBL" id="WBZB01000050">
    <property type="protein sequence ID" value="KAB3526718.1"/>
    <property type="molecule type" value="Genomic_DNA"/>
</dbReference>
<reference evidence="2 3" key="1">
    <citation type="submission" date="2019-10" db="EMBL/GenBank/DDBJ databases">
        <title>Alkaliphilus serpentinus sp. nov. and Alkaliphilus pronyensis sp. nov., two novel anaerobic alkaliphilic species isolated from the serpentinized-hosted hydrothermal field of the Prony Bay (New Caledonia).</title>
        <authorList>
            <person name="Postec A."/>
        </authorList>
    </citation>
    <scope>NUCLEOTIDE SEQUENCE [LARGE SCALE GENOMIC DNA]</scope>
    <source>
        <strain evidence="2 3">LacT</strain>
    </source>
</reference>
<evidence type="ECO:0000256" key="1">
    <source>
        <dbReference type="SAM" id="MobiDB-lite"/>
    </source>
</evidence>
<dbReference type="InterPro" id="IPR004027">
    <property type="entry name" value="SEC_C_motif"/>
</dbReference>
<keyword evidence="3" id="KW-1185">Reference proteome</keyword>
<name>A0A833HLW7_9FIRM</name>
<evidence type="ECO:0008006" key="4">
    <source>
        <dbReference type="Google" id="ProtNLM"/>
    </source>
</evidence>
<dbReference type="RefSeq" id="WP_151866892.1">
    <property type="nucleotide sequence ID" value="NZ_WBZB01000050.1"/>
</dbReference>
<evidence type="ECO:0000313" key="2">
    <source>
        <dbReference type="EMBL" id="KAB3526718.1"/>
    </source>
</evidence>
<dbReference type="Pfam" id="PF02810">
    <property type="entry name" value="SEC-C"/>
    <property type="match status" value="1"/>
</dbReference>
<dbReference type="Gene3D" id="3.10.450.50">
    <property type="match status" value="1"/>
</dbReference>
<protein>
    <recommendedName>
        <fullName evidence="4">SEC-C motif-containing protein</fullName>
    </recommendedName>
</protein>
<dbReference type="SUPFAM" id="SSF103642">
    <property type="entry name" value="Sec-C motif"/>
    <property type="match status" value="1"/>
</dbReference>
<dbReference type="AlphaFoldDB" id="A0A833HLW7"/>
<proteinExistence type="predicted"/>
<gene>
    <name evidence="2" type="ORF">F8153_13565</name>
</gene>
<accession>A0A833HLW7</accession>
<organism evidence="2 3">
    <name type="scientific">Alkaliphilus serpentinus</name>
    <dbReference type="NCBI Taxonomy" id="1482731"/>
    <lineage>
        <taxon>Bacteria</taxon>
        <taxon>Bacillati</taxon>
        <taxon>Bacillota</taxon>
        <taxon>Clostridia</taxon>
        <taxon>Peptostreptococcales</taxon>
        <taxon>Natronincolaceae</taxon>
        <taxon>Alkaliphilus</taxon>
    </lineage>
</organism>
<comment type="caution">
    <text evidence="2">The sequence shown here is derived from an EMBL/GenBank/DDBJ whole genome shotgun (WGS) entry which is preliminary data.</text>
</comment>
<evidence type="ECO:0000313" key="3">
    <source>
        <dbReference type="Proteomes" id="UP000465601"/>
    </source>
</evidence>
<dbReference type="OrthoDB" id="9814022at2"/>